<dbReference type="RefSeq" id="WP_206295512.1">
    <property type="nucleotide sequence ID" value="NZ_CP063458.1"/>
</dbReference>
<dbReference type="AlphaFoldDB" id="A0A7M2X5U7"/>
<comment type="caution">
    <text evidence="6">Lacks conserved residue(s) required for the propagation of feature annotation.</text>
</comment>
<dbReference type="InterPro" id="IPR032816">
    <property type="entry name" value="VTT_dom"/>
</dbReference>
<dbReference type="InterPro" id="IPR015414">
    <property type="entry name" value="TMEM64"/>
</dbReference>
<dbReference type="EMBL" id="CP063458">
    <property type="protein sequence ID" value="QOV92180.1"/>
    <property type="molecule type" value="Genomic_DNA"/>
</dbReference>
<evidence type="ECO:0000256" key="1">
    <source>
        <dbReference type="ARBA" id="ARBA00004651"/>
    </source>
</evidence>
<feature type="domain" description="VTT" evidence="7">
    <location>
        <begin position="101"/>
        <end position="223"/>
    </location>
</feature>
<gene>
    <name evidence="8" type="ORF">IPV69_12825</name>
</gene>
<keyword evidence="4 6" id="KW-1133">Transmembrane helix</keyword>
<keyword evidence="3 6" id="KW-0812">Transmembrane</keyword>
<dbReference type="Pfam" id="PF09335">
    <property type="entry name" value="VTT_dom"/>
    <property type="match status" value="1"/>
</dbReference>
<dbReference type="KEGG" id="hbs:IPV69_12825"/>
<dbReference type="PANTHER" id="PTHR12677:SF59">
    <property type="entry name" value="GOLGI APPARATUS MEMBRANE PROTEIN TVP38-RELATED"/>
    <property type="match status" value="1"/>
</dbReference>
<evidence type="ECO:0000259" key="7">
    <source>
        <dbReference type="Pfam" id="PF09335"/>
    </source>
</evidence>
<protein>
    <recommendedName>
        <fullName evidence="6">TVP38/TMEM64 family membrane protein</fullName>
    </recommendedName>
</protein>
<evidence type="ECO:0000313" key="9">
    <source>
        <dbReference type="Proteomes" id="UP000593765"/>
    </source>
</evidence>
<keyword evidence="9" id="KW-1185">Reference proteome</keyword>
<feature type="transmembrane region" description="Helical" evidence="6">
    <location>
        <begin position="85"/>
        <end position="106"/>
    </location>
</feature>
<feature type="transmembrane region" description="Helical" evidence="6">
    <location>
        <begin position="112"/>
        <end position="142"/>
    </location>
</feature>
<evidence type="ECO:0000256" key="4">
    <source>
        <dbReference type="ARBA" id="ARBA00022989"/>
    </source>
</evidence>
<evidence type="ECO:0000313" key="8">
    <source>
        <dbReference type="EMBL" id="QOV92180.1"/>
    </source>
</evidence>
<dbReference type="PANTHER" id="PTHR12677">
    <property type="entry name" value="GOLGI APPARATUS MEMBRANE PROTEIN TVP38-RELATED"/>
    <property type="match status" value="1"/>
</dbReference>
<reference evidence="8 9" key="1">
    <citation type="submission" date="2020-10" db="EMBL/GenBank/DDBJ databases">
        <title>Wide distribution of Phycisphaera-like planctomycetes from WD2101 soil group in peatlands and genome analysis of the first cultivated representative.</title>
        <authorList>
            <person name="Dedysh S.N."/>
            <person name="Beletsky A.V."/>
            <person name="Ivanova A."/>
            <person name="Kulichevskaya I.S."/>
            <person name="Suzina N.E."/>
            <person name="Philippov D.A."/>
            <person name="Rakitin A.L."/>
            <person name="Mardanov A.V."/>
            <person name="Ravin N.V."/>
        </authorList>
    </citation>
    <scope>NUCLEOTIDE SEQUENCE [LARGE SCALE GENOMIC DNA]</scope>
    <source>
        <strain evidence="8 9">M1803</strain>
    </source>
</reference>
<comment type="subcellular location">
    <subcellularLocation>
        <location evidence="1 6">Cell membrane</location>
        <topology evidence="1 6">Multi-pass membrane protein</topology>
    </subcellularLocation>
</comment>
<dbReference type="Proteomes" id="UP000593765">
    <property type="component" value="Chromosome"/>
</dbReference>
<evidence type="ECO:0000256" key="5">
    <source>
        <dbReference type="ARBA" id="ARBA00023136"/>
    </source>
</evidence>
<feature type="transmembrane region" description="Helical" evidence="6">
    <location>
        <begin position="231"/>
        <end position="250"/>
    </location>
</feature>
<sequence length="269" mass="28616">MNEPAASISEGADAIATTAVAVERAVSPAAARVRLVILCLLTVAVIAASIWLFGTAQGRRLLDREHLAALGDSARQWVQANPLSFLLMFVVAYIVCAVLLLPVWWLQIISGFAFGIVAGIGSVMLGSTTGALATAAVSSWLGEDFVRSRIIGDGKGARRLNKAIGLLGRNGLLVVFICRLSYPIPYGVSNYLFGLTGIKRRDIAIGTALGGVPVYAGWVAAGARPDWVSRWQFWVIVVGINLLLLTPLVLRSFRRSESVDGRSGTDGPK</sequence>
<keyword evidence="2 6" id="KW-1003">Cell membrane</keyword>
<dbReference type="GO" id="GO:0005886">
    <property type="term" value="C:plasma membrane"/>
    <property type="evidence" value="ECO:0007669"/>
    <property type="project" value="UniProtKB-SubCell"/>
</dbReference>
<keyword evidence="5 6" id="KW-0472">Membrane</keyword>
<evidence type="ECO:0000256" key="2">
    <source>
        <dbReference type="ARBA" id="ARBA00022475"/>
    </source>
</evidence>
<evidence type="ECO:0000256" key="6">
    <source>
        <dbReference type="RuleBase" id="RU366058"/>
    </source>
</evidence>
<evidence type="ECO:0000256" key="3">
    <source>
        <dbReference type="ARBA" id="ARBA00022692"/>
    </source>
</evidence>
<accession>A0A7M2X5U7</accession>
<comment type="similarity">
    <text evidence="6">Belongs to the TVP38/TMEM64 family.</text>
</comment>
<feature type="transmembrane region" description="Helical" evidence="6">
    <location>
        <begin position="35"/>
        <end position="54"/>
    </location>
</feature>
<name>A0A7M2X5U7_9BACT</name>
<proteinExistence type="inferred from homology"/>
<organism evidence="8 9">
    <name type="scientific">Humisphaera borealis</name>
    <dbReference type="NCBI Taxonomy" id="2807512"/>
    <lineage>
        <taxon>Bacteria</taxon>
        <taxon>Pseudomonadati</taxon>
        <taxon>Planctomycetota</taxon>
        <taxon>Phycisphaerae</taxon>
        <taxon>Tepidisphaerales</taxon>
        <taxon>Tepidisphaeraceae</taxon>
        <taxon>Humisphaera</taxon>
    </lineage>
</organism>